<dbReference type="Proteomes" id="UP000887116">
    <property type="component" value="Unassembled WGS sequence"/>
</dbReference>
<accession>A0A8X6GST3</accession>
<evidence type="ECO:0000313" key="1">
    <source>
        <dbReference type="EMBL" id="GFR10621.1"/>
    </source>
</evidence>
<dbReference type="OrthoDB" id="6432399at2759"/>
<dbReference type="AlphaFoldDB" id="A0A8X6GST3"/>
<evidence type="ECO:0000313" key="2">
    <source>
        <dbReference type="Proteomes" id="UP000887116"/>
    </source>
</evidence>
<comment type="caution">
    <text evidence="1">The sequence shown here is derived from an EMBL/GenBank/DDBJ whole genome shotgun (WGS) entry which is preliminary data.</text>
</comment>
<name>A0A8X6GST3_TRICU</name>
<keyword evidence="2" id="KW-1185">Reference proteome</keyword>
<sequence>MIQKMMMRCWKSFWIHLGARNLFTDEEYVREMWSRVRKEDPVMRSNFEKFIAKMAADLKDSARERSELQTTLRK</sequence>
<organism evidence="1 2">
    <name type="scientific">Trichonephila clavata</name>
    <name type="common">Joro spider</name>
    <name type="synonym">Nephila clavata</name>
    <dbReference type="NCBI Taxonomy" id="2740835"/>
    <lineage>
        <taxon>Eukaryota</taxon>
        <taxon>Metazoa</taxon>
        <taxon>Ecdysozoa</taxon>
        <taxon>Arthropoda</taxon>
        <taxon>Chelicerata</taxon>
        <taxon>Arachnida</taxon>
        <taxon>Araneae</taxon>
        <taxon>Araneomorphae</taxon>
        <taxon>Entelegynae</taxon>
        <taxon>Araneoidea</taxon>
        <taxon>Nephilidae</taxon>
        <taxon>Trichonephila</taxon>
    </lineage>
</organism>
<gene>
    <name evidence="1" type="primary">cracr2b</name>
    <name evidence="1" type="ORF">TNCT_548001</name>
</gene>
<reference evidence="1" key="1">
    <citation type="submission" date="2020-07" db="EMBL/GenBank/DDBJ databases">
        <title>Multicomponent nature underlies the extraordinary mechanical properties of spider dragline silk.</title>
        <authorList>
            <person name="Kono N."/>
            <person name="Nakamura H."/>
            <person name="Mori M."/>
            <person name="Yoshida Y."/>
            <person name="Ohtoshi R."/>
            <person name="Malay A.D."/>
            <person name="Moran D.A.P."/>
            <person name="Tomita M."/>
            <person name="Numata K."/>
            <person name="Arakawa K."/>
        </authorList>
    </citation>
    <scope>NUCLEOTIDE SEQUENCE</scope>
</reference>
<protein>
    <submittedName>
        <fullName evidence="1">EF-hand calcium-binding domain-containing protein 4A</fullName>
    </submittedName>
</protein>
<proteinExistence type="predicted"/>
<dbReference type="EMBL" id="BMAO01016710">
    <property type="protein sequence ID" value="GFR10621.1"/>
    <property type="molecule type" value="Genomic_DNA"/>
</dbReference>